<feature type="domain" description="Cohesin subunit SCC3/SA HEAT-repeats" evidence="3">
    <location>
        <begin position="49"/>
        <end position="77"/>
    </location>
</feature>
<protein>
    <submittedName>
        <fullName evidence="4">STAG3 cohesin complex component</fullName>
    </submittedName>
</protein>
<reference evidence="4" key="2">
    <citation type="submission" date="2025-08" db="UniProtKB">
        <authorList>
            <consortium name="Ensembl"/>
        </authorList>
    </citation>
    <scope>IDENTIFICATION</scope>
</reference>
<dbReference type="InterPro" id="IPR056396">
    <property type="entry name" value="HEAT_SCC3-SA"/>
</dbReference>
<dbReference type="Pfam" id="PF24571">
    <property type="entry name" value="HEAT_SCC3-SA"/>
    <property type="match status" value="1"/>
</dbReference>
<evidence type="ECO:0000259" key="3">
    <source>
        <dbReference type="Pfam" id="PF24571"/>
    </source>
</evidence>
<dbReference type="GO" id="GO:0030893">
    <property type="term" value="C:meiotic cohesin complex"/>
    <property type="evidence" value="ECO:0007669"/>
    <property type="project" value="TreeGrafter"/>
</dbReference>
<evidence type="ECO:0000313" key="5">
    <source>
        <dbReference type="Proteomes" id="UP000291022"/>
    </source>
</evidence>
<dbReference type="Ensembl" id="ENSUAMT00000010534.1">
    <property type="protein sequence ID" value="ENSUAMP00000009361.1"/>
    <property type="gene ID" value="ENSUAMG00000007776.1"/>
</dbReference>
<reference evidence="4" key="3">
    <citation type="submission" date="2025-09" db="UniProtKB">
        <authorList>
            <consortium name="Ensembl"/>
        </authorList>
    </citation>
    <scope>IDENTIFICATION</scope>
</reference>
<comment type="similarity">
    <text evidence="1">Belongs to the SCC3 family.</text>
</comment>
<reference evidence="5" key="1">
    <citation type="submission" date="2016-06" db="EMBL/GenBank/DDBJ databases">
        <title>De novo assembly and RNA-Seq shows season-dependent expression and editing in black bear kidneys.</title>
        <authorList>
            <person name="Korstanje R."/>
            <person name="Srivastava A."/>
            <person name="Sarsani V.K."/>
            <person name="Sheehan S.M."/>
            <person name="Seger R.L."/>
            <person name="Barter M.E."/>
            <person name="Lindqvist C."/>
            <person name="Brody L.C."/>
            <person name="Mullikin J.C."/>
        </authorList>
    </citation>
    <scope>NUCLEOTIDE SEQUENCE [LARGE SCALE GENOMIC DNA]</scope>
</reference>
<accession>A0A452QUT1</accession>
<organism evidence="4 5">
    <name type="scientific">Ursus americanus</name>
    <name type="common">American black bear</name>
    <name type="synonym">Euarctos americanus</name>
    <dbReference type="NCBI Taxonomy" id="9643"/>
    <lineage>
        <taxon>Eukaryota</taxon>
        <taxon>Metazoa</taxon>
        <taxon>Chordata</taxon>
        <taxon>Craniata</taxon>
        <taxon>Vertebrata</taxon>
        <taxon>Euteleostomi</taxon>
        <taxon>Mammalia</taxon>
        <taxon>Eutheria</taxon>
        <taxon>Laurasiatheria</taxon>
        <taxon>Carnivora</taxon>
        <taxon>Caniformia</taxon>
        <taxon>Ursidae</taxon>
        <taxon>Ursus</taxon>
    </lineage>
</organism>
<evidence type="ECO:0000256" key="1">
    <source>
        <dbReference type="ARBA" id="ARBA00005486"/>
    </source>
</evidence>
<gene>
    <name evidence="4" type="primary">STAG3</name>
</gene>
<dbReference type="InterPro" id="IPR039662">
    <property type="entry name" value="Cohesin_Scc3/SA"/>
</dbReference>
<dbReference type="PANTHER" id="PTHR11199:SF8">
    <property type="entry name" value="COHESIN SUBUNIT SA-3"/>
    <property type="match status" value="1"/>
</dbReference>
<dbReference type="GO" id="GO:0000785">
    <property type="term" value="C:chromatin"/>
    <property type="evidence" value="ECO:0007669"/>
    <property type="project" value="TreeGrafter"/>
</dbReference>
<name>A0A452QUT1_URSAM</name>
<dbReference type="PANTHER" id="PTHR11199">
    <property type="entry name" value="STROMAL ANTIGEN"/>
    <property type="match status" value="1"/>
</dbReference>
<dbReference type="GO" id="GO:0003682">
    <property type="term" value="F:chromatin binding"/>
    <property type="evidence" value="ECO:0007669"/>
    <property type="project" value="TreeGrafter"/>
</dbReference>
<dbReference type="Proteomes" id="UP000291022">
    <property type="component" value="Unassembled WGS sequence"/>
</dbReference>
<evidence type="ECO:0000313" key="4">
    <source>
        <dbReference type="Ensembl" id="ENSUAMP00000009361.1"/>
    </source>
</evidence>
<dbReference type="GO" id="GO:0034089">
    <property type="term" value="P:establishment of meiotic sister chromatid cohesion"/>
    <property type="evidence" value="ECO:0007669"/>
    <property type="project" value="TreeGrafter"/>
</dbReference>
<dbReference type="GO" id="GO:0005634">
    <property type="term" value="C:nucleus"/>
    <property type="evidence" value="ECO:0007669"/>
    <property type="project" value="TreeGrafter"/>
</dbReference>
<feature type="region of interest" description="Disordered" evidence="2">
    <location>
        <begin position="1"/>
        <end position="24"/>
    </location>
</feature>
<keyword evidence="5" id="KW-1185">Reference proteome</keyword>
<dbReference type="GeneTree" id="ENSGT00950000182972"/>
<sequence length="107" mass="12006">MWGGGKGGEGGRENRGGRQRRRSPRAQRTFFHLLLSFFVESELHDHAAYLVDSLWDCAGSQLKDWESLTSLLLEKDQSACPGWHVLGWDQGGMPLPVVRGSLVLREN</sequence>
<proteinExistence type="inferred from homology"/>
<evidence type="ECO:0000256" key="2">
    <source>
        <dbReference type="SAM" id="MobiDB-lite"/>
    </source>
</evidence>
<dbReference type="AlphaFoldDB" id="A0A452QUT1"/>